<evidence type="ECO:0000313" key="1">
    <source>
        <dbReference type="EMBL" id="KEZ42164.1"/>
    </source>
</evidence>
<dbReference type="KEGG" id="sapo:SAPIO_CDS6220"/>
<keyword evidence="2" id="KW-1185">Reference proteome</keyword>
<sequence length="94" mass="10551">MSVYLDVEARDPQGLSVVDYVVRFSTGEEVKALLRLEAQRAPGLTKHRSDETEASENVDPWIDSKYNGGEWMMLYHAAYLGRDDVVSMSVQGRG</sequence>
<dbReference type="AlphaFoldDB" id="A0A084G4A2"/>
<gene>
    <name evidence="1" type="ORF">SAPIO_CDS6220</name>
</gene>
<accession>A0A084G4A2</accession>
<dbReference type="HOGENOM" id="CLU_2387423_0_0_1"/>
<dbReference type="Proteomes" id="UP000028545">
    <property type="component" value="Unassembled WGS sequence"/>
</dbReference>
<dbReference type="VEuPathDB" id="FungiDB:SAPIO_CDS6220"/>
<dbReference type="RefSeq" id="XP_016641963.1">
    <property type="nucleotide sequence ID" value="XM_016788382.1"/>
</dbReference>
<organism evidence="1 2">
    <name type="scientific">Pseudallescheria apiosperma</name>
    <name type="common">Scedosporium apiospermum</name>
    <dbReference type="NCBI Taxonomy" id="563466"/>
    <lineage>
        <taxon>Eukaryota</taxon>
        <taxon>Fungi</taxon>
        <taxon>Dikarya</taxon>
        <taxon>Ascomycota</taxon>
        <taxon>Pezizomycotina</taxon>
        <taxon>Sordariomycetes</taxon>
        <taxon>Hypocreomycetidae</taxon>
        <taxon>Microascales</taxon>
        <taxon>Microascaceae</taxon>
        <taxon>Scedosporium</taxon>
    </lineage>
</organism>
<comment type="caution">
    <text evidence="1">The sequence shown here is derived from an EMBL/GenBank/DDBJ whole genome shotgun (WGS) entry which is preliminary data.</text>
</comment>
<proteinExistence type="predicted"/>
<evidence type="ECO:0000313" key="2">
    <source>
        <dbReference type="Proteomes" id="UP000028545"/>
    </source>
</evidence>
<reference evidence="1 2" key="1">
    <citation type="journal article" date="2014" name="Genome Announc.">
        <title>Draft genome sequence of the pathogenic fungus Scedosporium apiospermum.</title>
        <authorList>
            <person name="Vandeputte P."/>
            <person name="Ghamrawi S."/>
            <person name="Rechenmann M."/>
            <person name="Iltis A."/>
            <person name="Giraud S."/>
            <person name="Fleury M."/>
            <person name="Thornton C."/>
            <person name="Delhaes L."/>
            <person name="Meyer W."/>
            <person name="Papon N."/>
            <person name="Bouchara J.P."/>
        </authorList>
    </citation>
    <scope>NUCLEOTIDE SEQUENCE [LARGE SCALE GENOMIC DNA]</scope>
    <source>
        <strain evidence="1 2">IHEM 14462</strain>
    </source>
</reference>
<name>A0A084G4A2_PSEDA</name>
<dbReference type="EMBL" id="JOWA01000101">
    <property type="protein sequence ID" value="KEZ42164.1"/>
    <property type="molecule type" value="Genomic_DNA"/>
</dbReference>
<dbReference type="GeneID" id="27725292"/>
<protein>
    <submittedName>
        <fullName evidence="1">Uncharacterized protein</fullName>
    </submittedName>
</protein>